<feature type="signal peptide" evidence="11">
    <location>
        <begin position="1"/>
        <end position="19"/>
    </location>
</feature>
<sequence length="364" mass="37825">MKKLAIVLAALPAAAAVQAQSTNVQLYGLVDAGVEVVNHASATGGKVTRLTSGGMNTSRFGLRGSEDLGGGLKAIFQLEGGLFIDEGKSDGNLFGRQANVGLEGGFGRVIAGRSYTTAYDFILPFDPMGYAPAYSWATTGHGTPVNATTGTPVNKYGMTTGASNLVKYQGTFSGVKVGATYAFGEQATGASDGSTVMLGLGYAAGPFSTAATYERTNGLSTATGHDKTTVAQLGVGYALNDTWSLKGAYRYYKKNLAAAAAVDLRGDTWWAGVNYQATPALGLTAAVYRVNVKDVATGPEADPTMFVFRAKYALSKRTDLYAVAAHARAKNDQFVGLTRSGSTEGVTGFSDTQTGAMVGVQHRF</sequence>
<organism evidence="13 14">
    <name type="scientific">Azohydromonas lata</name>
    <dbReference type="NCBI Taxonomy" id="45677"/>
    <lineage>
        <taxon>Bacteria</taxon>
        <taxon>Pseudomonadati</taxon>
        <taxon>Pseudomonadota</taxon>
        <taxon>Betaproteobacteria</taxon>
        <taxon>Burkholderiales</taxon>
        <taxon>Sphaerotilaceae</taxon>
        <taxon>Azohydromonas</taxon>
    </lineage>
</organism>
<feature type="chain" id="PRO_5045254156" evidence="11">
    <location>
        <begin position="20"/>
        <end position="364"/>
    </location>
</feature>
<evidence type="ECO:0000256" key="7">
    <source>
        <dbReference type="ARBA" id="ARBA00023065"/>
    </source>
</evidence>
<dbReference type="CDD" id="cd00342">
    <property type="entry name" value="gram_neg_porins"/>
    <property type="match status" value="1"/>
</dbReference>
<keyword evidence="7" id="KW-0406">Ion transport</keyword>
<evidence type="ECO:0000256" key="11">
    <source>
        <dbReference type="SAM" id="SignalP"/>
    </source>
</evidence>
<dbReference type="EMBL" id="JAXOJX010000040">
    <property type="protein sequence ID" value="MDZ5459235.1"/>
    <property type="molecule type" value="Genomic_DNA"/>
</dbReference>
<keyword evidence="8" id="KW-0626">Porin</keyword>
<keyword evidence="14" id="KW-1185">Reference proteome</keyword>
<protein>
    <submittedName>
        <fullName evidence="13">Porin</fullName>
    </submittedName>
</protein>
<reference evidence="13 14" key="1">
    <citation type="submission" date="2023-11" db="EMBL/GenBank/DDBJ databases">
        <title>Draft genome of Azohydromonas lata strain H1 (DSM1123), a polyhydroxyalkanoate producer.</title>
        <authorList>
            <person name="Traversa D."/>
            <person name="D'Addabbo P."/>
            <person name="Pazzani C."/>
            <person name="Manzari C."/>
            <person name="Chiara M."/>
            <person name="Scrascia M."/>
        </authorList>
    </citation>
    <scope>NUCLEOTIDE SEQUENCE [LARGE SCALE GENOMIC DNA]</scope>
    <source>
        <strain evidence="13 14">H1</strain>
    </source>
</reference>
<dbReference type="Proteomes" id="UP001293718">
    <property type="component" value="Unassembled WGS sequence"/>
</dbReference>
<evidence type="ECO:0000256" key="4">
    <source>
        <dbReference type="ARBA" id="ARBA00022452"/>
    </source>
</evidence>
<feature type="domain" description="Porin" evidence="12">
    <location>
        <begin position="7"/>
        <end position="331"/>
    </location>
</feature>
<evidence type="ECO:0000256" key="1">
    <source>
        <dbReference type="ARBA" id="ARBA00004571"/>
    </source>
</evidence>
<accession>A0ABU5IK25</accession>
<evidence type="ECO:0000313" key="13">
    <source>
        <dbReference type="EMBL" id="MDZ5459235.1"/>
    </source>
</evidence>
<dbReference type="PRINTS" id="PR00184">
    <property type="entry name" value="NEISSPPORIN"/>
</dbReference>
<dbReference type="InterPro" id="IPR033900">
    <property type="entry name" value="Gram_neg_porin_domain"/>
</dbReference>
<evidence type="ECO:0000256" key="5">
    <source>
        <dbReference type="ARBA" id="ARBA00022692"/>
    </source>
</evidence>
<comment type="subunit">
    <text evidence="2">Homotrimer.</text>
</comment>
<keyword evidence="4" id="KW-1134">Transmembrane beta strand</keyword>
<evidence type="ECO:0000313" key="14">
    <source>
        <dbReference type="Proteomes" id="UP001293718"/>
    </source>
</evidence>
<evidence type="ECO:0000259" key="12">
    <source>
        <dbReference type="Pfam" id="PF13609"/>
    </source>
</evidence>
<keyword evidence="6 11" id="KW-0732">Signal</keyword>
<gene>
    <name evidence="13" type="ORF">SM757_21890</name>
</gene>
<name>A0ABU5IK25_9BURK</name>
<dbReference type="PANTHER" id="PTHR34501:SF9">
    <property type="entry name" value="MAJOR OUTER MEMBRANE PROTEIN P.IA"/>
    <property type="match status" value="1"/>
</dbReference>
<proteinExistence type="predicted"/>
<keyword evidence="5" id="KW-0812">Transmembrane</keyword>
<keyword evidence="9" id="KW-0472">Membrane</keyword>
<dbReference type="Pfam" id="PF13609">
    <property type="entry name" value="Porin_4"/>
    <property type="match status" value="1"/>
</dbReference>
<comment type="caution">
    <text evidence="13">The sequence shown here is derived from an EMBL/GenBank/DDBJ whole genome shotgun (WGS) entry which is preliminary data.</text>
</comment>
<dbReference type="PANTHER" id="PTHR34501">
    <property type="entry name" value="PROTEIN YDDL-RELATED"/>
    <property type="match status" value="1"/>
</dbReference>
<dbReference type="InterPro" id="IPR050298">
    <property type="entry name" value="Gram-neg_bact_OMP"/>
</dbReference>
<evidence type="ECO:0000256" key="2">
    <source>
        <dbReference type="ARBA" id="ARBA00011233"/>
    </source>
</evidence>
<evidence type="ECO:0000256" key="6">
    <source>
        <dbReference type="ARBA" id="ARBA00022729"/>
    </source>
</evidence>
<keyword evidence="10" id="KW-0998">Cell outer membrane</keyword>
<evidence type="ECO:0000256" key="10">
    <source>
        <dbReference type="ARBA" id="ARBA00023237"/>
    </source>
</evidence>
<evidence type="ECO:0000256" key="8">
    <source>
        <dbReference type="ARBA" id="ARBA00023114"/>
    </source>
</evidence>
<keyword evidence="3" id="KW-0813">Transport</keyword>
<dbReference type="InterPro" id="IPR002299">
    <property type="entry name" value="Porin_Neis"/>
</dbReference>
<comment type="subcellular location">
    <subcellularLocation>
        <location evidence="1">Cell outer membrane</location>
        <topology evidence="1">Multi-pass membrane protein</topology>
    </subcellularLocation>
</comment>
<evidence type="ECO:0000256" key="9">
    <source>
        <dbReference type="ARBA" id="ARBA00023136"/>
    </source>
</evidence>
<dbReference type="RefSeq" id="WP_322467022.1">
    <property type="nucleotide sequence ID" value="NZ_JAXOJX010000040.1"/>
</dbReference>
<evidence type="ECO:0000256" key="3">
    <source>
        <dbReference type="ARBA" id="ARBA00022448"/>
    </source>
</evidence>
<dbReference type="SUPFAM" id="SSF56935">
    <property type="entry name" value="Porins"/>
    <property type="match status" value="1"/>
</dbReference>
<dbReference type="InterPro" id="IPR023614">
    <property type="entry name" value="Porin_dom_sf"/>
</dbReference>
<dbReference type="Gene3D" id="2.40.160.10">
    <property type="entry name" value="Porin"/>
    <property type="match status" value="1"/>
</dbReference>